<dbReference type="RefSeq" id="WP_071140609.1">
    <property type="nucleotide sequence ID" value="NZ_CP035282.1"/>
</dbReference>
<dbReference type="PANTHER" id="PTHR45453">
    <property type="entry name" value="PHOSPHATE REGULON SENSOR PROTEIN PHOR"/>
    <property type="match status" value="1"/>
</dbReference>
<evidence type="ECO:0000256" key="5">
    <source>
        <dbReference type="ARBA" id="ARBA00022679"/>
    </source>
</evidence>
<dbReference type="FunFam" id="3.30.565.10:FF:000006">
    <property type="entry name" value="Sensor histidine kinase WalK"/>
    <property type="match status" value="1"/>
</dbReference>
<dbReference type="CDD" id="cd00082">
    <property type="entry name" value="HisKA"/>
    <property type="match status" value="1"/>
</dbReference>
<evidence type="ECO:0000256" key="2">
    <source>
        <dbReference type="ARBA" id="ARBA00004370"/>
    </source>
</evidence>
<dbReference type="OrthoDB" id="9773956at2"/>
<feature type="domain" description="Histidine kinase" evidence="9">
    <location>
        <begin position="198"/>
        <end position="412"/>
    </location>
</feature>
<dbReference type="PRINTS" id="PR00344">
    <property type="entry name" value="BCTRLSENSOR"/>
</dbReference>
<dbReference type="InterPro" id="IPR050351">
    <property type="entry name" value="BphY/WalK/GraS-like"/>
</dbReference>
<evidence type="ECO:0000256" key="8">
    <source>
        <dbReference type="SAM" id="Phobius"/>
    </source>
</evidence>
<dbReference type="InterPro" id="IPR003594">
    <property type="entry name" value="HATPase_dom"/>
</dbReference>
<dbReference type="GO" id="GO:0016036">
    <property type="term" value="P:cellular response to phosphate starvation"/>
    <property type="evidence" value="ECO:0007669"/>
    <property type="project" value="TreeGrafter"/>
</dbReference>
<evidence type="ECO:0000256" key="6">
    <source>
        <dbReference type="ARBA" id="ARBA00022777"/>
    </source>
</evidence>
<dbReference type="InterPro" id="IPR004358">
    <property type="entry name" value="Sig_transdc_His_kin-like_C"/>
</dbReference>
<dbReference type="InterPro" id="IPR036890">
    <property type="entry name" value="HATPase_C_sf"/>
</dbReference>
<dbReference type="SUPFAM" id="SSF55874">
    <property type="entry name" value="ATPase domain of HSP90 chaperone/DNA topoisomerase II/histidine kinase"/>
    <property type="match status" value="1"/>
</dbReference>
<evidence type="ECO:0000256" key="4">
    <source>
        <dbReference type="ARBA" id="ARBA00022553"/>
    </source>
</evidence>
<gene>
    <name evidence="10" type="ORF">EQM13_00755</name>
</gene>
<dbReference type="AlphaFoldDB" id="A0A410Q8B3"/>
<dbReference type="Proteomes" id="UP000287969">
    <property type="component" value="Chromosome"/>
</dbReference>
<evidence type="ECO:0000313" key="11">
    <source>
        <dbReference type="Proteomes" id="UP000287969"/>
    </source>
</evidence>
<dbReference type="Gene3D" id="1.10.287.130">
    <property type="match status" value="1"/>
</dbReference>
<comment type="catalytic activity">
    <reaction evidence="1">
        <text>ATP + protein L-histidine = ADP + protein N-phospho-L-histidine.</text>
        <dbReference type="EC" id="2.7.13.3"/>
    </reaction>
</comment>
<keyword evidence="4" id="KW-0597">Phosphoprotein</keyword>
<dbReference type="InterPro" id="IPR005467">
    <property type="entry name" value="His_kinase_dom"/>
</dbReference>
<proteinExistence type="predicted"/>
<keyword evidence="8" id="KW-0812">Transmembrane</keyword>
<dbReference type="KEGG" id="spoa:EQM13_00755"/>
<evidence type="ECO:0000256" key="1">
    <source>
        <dbReference type="ARBA" id="ARBA00000085"/>
    </source>
</evidence>
<keyword evidence="7" id="KW-0902">Two-component regulatory system</keyword>
<dbReference type="EMBL" id="CP035282">
    <property type="protein sequence ID" value="QAT60202.1"/>
    <property type="molecule type" value="Genomic_DNA"/>
</dbReference>
<keyword evidence="8" id="KW-1133">Transmembrane helix</keyword>
<accession>A0A410Q8B3</accession>
<dbReference type="InterPro" id="IPR003661">
    <property type="entry name" value="HisK_dim/P_dom"/>
</dbReference>
<feature type="transmembrane region" description="Helical" evidence="8">
    <location>
        <begin position="109"/>
        <end position="130"/>
    </location>
</feature>
<keyword evidence="11" id="KW-1185">Reference proteome</keyword>
<protein>
    <recommendedName>
        <fullName evidence="3">histidine kinase</fullName>
        <ecNumber evidence="3">2.7.13.3</ecNumber>
    </recommendedName>
</protein>
<dbReference type="GO" id="GO:0005886">
    <property type="term" value="C:plasma membrane"/>
    <property type="evidence" value="ECO:0007669"/>
    <property type="project" value="TreeGrafter"/>
</dbReference>
<dbReference type="CDD" id="cd00075">
    <property type="entry name" value="HATPase"/>
    <property type="match status" value="1"/>
</dbReference>
<comment type="subcellular location">
    <subcellularLocation>
        <location evidence="2">Membrane</location>
    </subcellularLocation>
</comment>
<keyword evidence="8" id="KW-0472">Membrane</keyword>
<keyword evidence="5" id="KW-0808">Transferase</keyword>
<reference evidence="11" key="1">
    <citation type="submission" date="2019-01" db="EMBL/GenBank/DDBJ databases">
        <title>Draft genomes of a novel of Sporanaerobacter strains.</title>
        <authorList>
            <person name="Ma S."/>
        </authorList>
    </citation>
    <scope>NUCLEOTIDE SEQUENCE [LARGE SCALE GENOMIC DNA]</scope>
    <source>
        <strain evidence="11">NJN-17</strain>
    </source>
</reference>
<evidence type="ECO:0000259" key="9">
    <source>
        <dbReference type="PROSITE" id="PS50109"/>
    </source>
</evidence>
<dbReference type="SUPFAM" id="SSF47384">
    <property type="entry name" value="Homodimeric domain of signal transducing histidine kinase"/>
    <property type="match status" value="1"/>
</dbReference>
<evidence type="ECO:0000256" key="7">
    <source>
        <dbReference type="ARBA" id="ARBA00023012"/>
    </source>
</evidence>
<dbReference type="PANTHER" id="PTHR45453:SF1">
    <property type="entry name" value="PHOSPHATE REGULON SENSOR PROTEIN PHOR"/>
    <property type="match status" value="1"/>
</dbReference>
<keyword evidence="6 10" id="KW-0418">Kinase</keyword>
<dbReference type="SMART" id="SM00388">
    <property type="entry name" value="HisKA"/>
    <property type="match status" value="1"/>
</dbReference>
<evidence type="ECO:0000256" key="3">
    <source>
        <dbReference type="ARBA" id="ARBA00012438"/>
    </source>
</evidence>
<dbReference type="SMART" id="SM00387">
    <property type="entry name" value="HATPase_c"/>
    <property type="match status" value="1"/>
</dbReference>
<dbReference type="Pfam" id="PF00512">
    <property type="entry name" value="HisKA"/>
    <property type="match status" value="1"/>
</dbReference>
<organism evidence="10 11">
    <name type="scientific">Acidilutibacter cellobiosedens</name>
    <dbReference type="NCBI Taxonomy" id="2507161"/>
    <lineage>
        <taxon>Bacteria</taxon>
        <taxon>Bacillati</taxon>
        <taxon>Bacillota</taxon>
        <taxon>Tissierellia</taxon>
        <taxon>Tissierellales</taxon>
        <taxon>Acidilutibacteraceae</taxon>
        <taxon>Acidilutibacter</taxon>
    </lineage>
</organism>
<dbReference type="EC" id="2.7.13.3" evidence="3"/>
<dbReference type="InterPro" id="IPR036097">
    <property type="entry name" value="HisK_dim/P_sf"/>
</dbReference>
<dbReference type="GO" id="GO:0004721">
    <property type="term" value="F:phosphoprotein phosphatase activity"/>
    <property type="evidence" value="ECO:0007669"/>
    <property type="project" value="TreeGrafter"/>
</dbReference>
<feature type="transmembrane region" description="Helical" evidence="8">
    <location>
        <begin position="12"/>
        <end position="35"/>
    </location>
</feature>
<evidence type="ECO:0000313" key="10">
    <source>
        <dbReference type="EMBL" id="QAT60202.1"/>
    </source>
</evidence>
<sequence length="414" mass="47228">MKLFVNKDIRYFFWKISIALIIALLSGLIFSQVIIHDFKAQLLTNNYEIAGYMLKHGVSPSDVSTIFATQKTEQELSLGQEFLKKLGYEVGISNRLFPDVNILLLRYRLILAMLVVIVSILILTAFFLYFRRQQNDIEKANDSINSFMNGNTVIQINGYEEGSLSKLFASVNEMATSLNAHIEREKYTKEFLKETISDISHQLKTPLTALRMYNEIIQEESGNEETVEKFTGNIEKALTRMEILIQNLLKIAKFDSGTIIMNKKEKNIRVLMEKIISDFETRREQEHKNITLNGSNNVALYCDEVWITEAIGNLVKNSLDHMERGGEVKITWEETPAITRIIIKDNGAGIHPEDIHHIFKRFYRSRFSQDTQGIGLGLSLAKSIVEAHNGTITVESTLGEGSIFTLDFLKLTNM</sequence>
<name>A0A410Q8B3_9FIRM</name>
<dbReference type="Pfam" id="PF02518">
    <property type="entry name" value="HATPase_c"/>
    <property type="match status" value="1"/>
</dbReference>
<dbReference type="PROSITE" id="PS50109">
    <property type="entry name" value="HIS_KIN"/>
    <property type="match status" value="1"/>
</dbReference>
<dbReference type="GO" id="GO:0000155">
    <property type="term" value="F:phosphorelay sensor kinase activity"/>
    <property type="evidence" value="ECO:0007669"/>
    <property type="project" value="InterPro"/>
</dbReference>
<dbReference type="Gene3D" id="3.30.565.10">
    <property type="entry name" value="Histidine kinase-like ATPase, C-terminal domain"/>
    <property type="match status" value="1"/>
</dbReference>